<evidence type="ECO:0000313" key="3">
    <source>
        <dbReference type="EMBL" id="MDO6541505.1"/>
    </source>
</evidence>
<dbReference type="NCBIfam" id="TIGR03696">
    <property type="entry name" value="Rhs_assc_core"/>
    <property type="match status" value="1"/>
</dbReference>
<dbReference type="AlphaFoldDB" id="A0AAW7Y0H0"/>
<name>A0AAW7Y0H0_9GAMM</name>
<dbReference type="Proteomes" id="UP001170624">
    <property type="component" value="Unassembled WGS sequence"/>
</dbReference>
<proteinExistence type="predicted"/>
<keyword evidence="1" id="KW-0677">Repeat</keyword>
<dbReference type="RefSeq" id="WP_303498251.1">
    <property type="nucleotide sequence ID" value="NZ_JAUOPU010000002.1"/>
</dbReference>
<dbReference type="InterPro" id="IPR050708">
    <property type="entry name" value="T6SS_VgrG/RHS"/>
</dbReference>
<dbReference type="PANTHER" id="PTHR32305">
    <property type="match status" value="1"/>
</dbReference>
<evidence type="ECO:0000256" key="1">
    <source>
        <dbReference type="ARBA" id="ARBA00022737"/>
    </source>
</evidence>
<dbReference type="PRINTS" id="PR00394">
    <property type="entry name" value="RHSPROTEIN"/>
</dbReference>
<dbReference type="EMBL" id="JAUOPU010000002">
    <property type="protein sequence ID" value="MDO6541505.1"/>
    <property type="molecule type" value="Genomic_DNA"/>
</dbReference>
<dbReference type="Gene3D" id="2.180.10.10">
    <property type="entry name" value="RHS repeat-associated core"/>
    <property type="match status" value="1"/>
</dbReference>
<dbReference type="Pfam" id="PF25023">
    <property type="entry name" value="TEN_YD-shell"/>
    <property type="match status" value="1"/>
</dbReference>
<sequence length="499" mass="56976">MYTARCCWACDDYVCRVCKKRHTRPWIPQSGEKKTSHDRHLGEQAYSFDALNQLQSHRVGLDIHRYQFDSFGNQVSESSVVEQDLLLAHKDTAFNYDRYGNQILSRSQSATQHRQFNGFNQLVQVNHQGRTSFYEYDAQGRRCRKVTEQETVDFLCDSDQLVGEYQKGQYRWYIYAPNDFTPLALIDNGEVYYFHTDHQGTPLTITDSCGETVWQANYRTFGLADITIEKIKNPLRYQGQYFDDESGLHYNRFRYYDPITGRFIHQDPIGLLGGINHYRYAPNPVQWVDPLGLSCKEGGGNALLNSAYFLGGITKYSGNAVTGTIEAIYADPTGVAWDTLYTVVDAAYYPIDIVTRPLGFTTHAVDRTNARINDALDAAQELKANTAANWECRNWEGLGSNLAAIGMVVNPRSLVKGSVTKVVGISNLPIFKQYIREVEKFSKVKLGRDQKALIKEFLRNKDNGIKKLSTQDAKAHRWTNSTKDQLIKEWEMNTGQKFT</sequence>
<reference evidence="3" key="1">
    <citation type="submission" date="2023-07" db="EMBL/GenBank/DDBJ databases">
        <title>Genome content predicts the carbon catabolic preferences of heterotrophic bacteria.</title>
        <authorList>
            <person name="Gralka M."/>
        </authorList>
    </citation>
    <scope>NUCLEOTIDE SEQUENCE</scope>
    <source>
        <strain evidence="3">G2M05</strain>
    </source>
</reference>
<dbReference type="InterPro" id="IPR022385">
    <property type="entry name" value="Rhs_assc_core"/>
</dbReference>
<dbReference type="PANTHER" id="PTHR32305:SF15">
    <property type="entry name" value="PROTEIN RHSA-RELATED"/>
    <property type="match status" value="1"/>
</dbReference>
<evidence type="ECO:0000259" key="2">
    <source>
        <dbReference type="Pfam" id="PF25023"/>
    </source>
</evidence>
<accession>A0AAW7Y0H0</accession>
<evidence type="ECO:0000313" key="4">
    <source>
        <dbReference type="Proteomes" id="UP001170624"/>
    </source>
</evidence>
<protein>
    <submittedName>
        <fullName evidence="3">RHS repeat-associated core domain-containing protein</fullName>
    </submittedName>
</protein>
<feature type="domain" description="Teneurin-like YD-shell" evidence="2">
    <location>
        <begin position="43"/>
        <end position="267"/>
    </location>
</feature>
<gene>
    <name evidence="3" type="ORF">Q4568_03120</name>
</gene>
<comment type="caution">
    <text evidence="3">The sequence shown here is derived from an EMBL/GenBank/DDBJ whole genome shotgun (WGS) entry which is preliminary data.</text>
</comment>
<organism evidence="3 4">
    <name type="scientific">Photobacterium sanguinicancri</name>
    <dbReference type="NCBI Taxonomy" id="875932"/>
    <lineage>
        <taxon>Bacteria</taxon>
        <taxon>Pseudomonadati</taxon>
        <taxon>Pseudomonadota</taxon>
        <taxon>Gammaproteobacteria</taxon>
        <taxon>Vibrionales</taxon>
        <taxon>Vibrionaceae</taxon>
        <taxon>Photobacterium</taxon>
    </lineage>
</organism>
<dbReference type="InterPro" id="IPR056823">
    <property type="entry name" value="TEN-like_YD-shell"/>
</dbReference>